<keyword evidence="1" id="KW-1133">Transmembrane helix</keyword>
<evidence type="ECO:0000313" key="2">
    <source>
        <dbReference type="EMBL" id="KYG63189.1"/>
    </source>
</evidence>
<proteinExistence type="predicted"/>
<keyword evidence="3" id="KW-1185">Reference proteome</keyword>
<protein>
    <submittedName>
        <fullName evidence="2">Uncharacterized protein</fullName>
    </submittedName>
</protein>
<organism evidence="2 3">
    <name type="scientific">Bdellovibrio bacteriovorus</name>
    <dbReference type="NCBI Taxonomy" id="959"/>
    <lineage>
        <taxon>Bacteria</taxon>
        <taxon>Pseudomonadati</taxon>
        <taxon>Bdellovibrionota</taxon>
        <taxon>Bdellovibrionia</taxon>
        <taxon>Bdellovibrionales</taxon>
        <taxon>Pseudobdellovibrionaceae</taxon>
        <taxon>Bdellovibrio</taxon>
    </lineage>
</organism>
<reference evidence="2 3" key="1">
    <citation type="submission" date="2016-03" db="EMBL/GenBank/DDBJ databases">
        <authorList>
            <person name="Ploux O."/>
        </authorList>
    </citation>
    <scope>NUCLEOTIDE SEQUENCE [LARGE SCALE GENOMIC DNA]</scope>
    <source>
        <strain evidence="2 3">R0</strain>
    </source>
</reference>
<evidence type="ECO:0000313" key="3">
    <source>
        <dbReference type="Proteomes" id="UP000075320"/>
    </source>
</evidence>
<keyword evidence="1" id="KW-0472">Membrane</keyword>
<accession>A0A150WI72</accession>
<dbReference type="RefSeq" id="WP_061836264.1">
    <property type="nucleotide sequence ID" value="NZ_LUKE01000004.1"/>
</dbReference>
<keyword evidence="1" id="KW-0812">Transmembrane</keyword>
<feature type="transmembrane region" description="Helical" evidence="1">
    <location>
        <begin position="6"/>
        <end position="24"/>
    </location>
</feature>
<dbReference type="AlphaFoldDB" id="A0A150WI72"/>
<dbReference type="Proteomes" id="UP000075320">
    <property type="component" value="Unassembled WGS sequence"/>
</dbReference>
<name>A0A150WI72_BDEBC</name>
<feature type="transmembrane region" description="Helical" evidence="1">
    <location>
        <begin position="44"/>
        <end position="66"/>
    </location>
</feature>
<evidence type="ECO:0000256" key="1">
    <source>
        <dbReference type="SAM" id="Phobius"/>
    </source>
</evidence>
<gene>
    <name evidence="2" type="ORF">AZI86_15920</name>
</gene>
<sequence>MSWAGWFSLILCGIGAFLMAVAKFRQKGAKEMAASEMKVFLRGYFLFLIGACLSIVLGLTYCMPYFT</sequence>
<dbReference type="EMBL" id="LUKE01000004">
    <property type="protein sequence ID" value="KYG63189.1"/>
    <property type="molecule type" value="Genomic_DNA"/>
</dbReference>
<comment type="caution">
    <text evidence="2">The sequence shown here is derived from an EMBL/GenBank/DDBJ whole genome shotgun (WGS) entry which is preliminary data.</text>
</comment>